<dbReference type="Proteomes" id="UP000267017">
    <property type="component" value="Unassembled WGS sequence"/>
</dbReference>
<reference evidence="1 2" key="1">
    <citation type="submission" date="2018-11" db="EMBL/GenBank/DDBJ databases">
        <title>Genome sequencing of Paenibacillus sp. KCOM 3021 (= ChDC PVNT-B20).</title>
        <authorList>
            <person name="Kook J.-K."/>
            <person name="Park S.-N."/>
            <person name="Lim Y.K."/>
        </authorList>
    </citation>
    <scope>NUCLEOTIDE SEQUENCE [LARGE SCALE GENOMIC DNA]</scope>
    <source>
        <strain evidence="1 2">KCOM 3021</strain>
    </source>
</reference>
<name>A0A3P3U8W2_9BACL</name>
<dbReference type="SUPFAM" id="SSF140500">
    <property type="entry name" value="BAS1536-like"/>
    <property type="match status" value="1"/>
</dbReference>
<dbReference type="GO" id="GO:0043937">
    <property type="term" value="P:regulation of sporulation"/>
    <property type="evidence" value="ECO:0007669"/>
    <property type="project" value="InterPro"/>
</dbReference>
<sequence length="55" mass="6577">MFALELILKIEELRLELNKLAACKRLADRELIIVSQRLDELLNEYHRLILEQQSK</sequence>
<dbReference type="OrthoDB" id="2645566at2"/>
<evidence type="ECO:0000313" key="2">
    <source>
        <dbReference type="Proteomes" id="UP000267017"/>
    </source>
</evidence>
<dbReference type="InterPro" id="IPR037208">
    <property type="entry name" value="Spo0E-like_sf"/>
</dbReference>
<comment type="caution">
    <text evidence="1">The sequence shown here is derived from an EMBL/GenBank/DDBJ whole genome shotgun (WGS) entry which is preliminary data.</text>
</comment>
<gene>
    <name evidence="1" type="ORF">EHV15_29580</name>
</gene>
<evidence type="ECO:0000313" key="1">
    <source>
        <dbReference type="EMBL" id="RRJ66614.1"/>
    </source>
</evidence>
<proteinExistence type="predicted"/>
<dbReference type="EMBL" id="RRCN01000001">
    <property type="protein sequence ID" value="RRJ66614.1"/>
    <property type="molecule type" value="Genomic_DNA"/>
</dbReference>
<dbReference type="GO" id="GO:0046983">
    <property type="term" value="F:protein dimerization activity"/>
    <property type="evidence" value="ECO:0007669"/>
    <property type="project" value="InterPro"/>
</dbReference>
<dbReference type="InterPro" id="IPR018540">
    <property type="entry name" value="Spo0E-like"/>
</dbReference>
<keyword evidence="2" id="KW-1185">Reference proteome</keyword>
<dbReference type="InterPro" id="IPR036638">
    <property type="entry name" value="HLH_DNA-bd_sf"/>
</dbReference>
<dbReference type="Pfam" id="PF09388">
    <property type="entry name" value="SpoOE-like"/>
    <property type="match status" value="1"/>
</dbReference>
<dbReference type="Gene3D" id="4.10.280.10">
    <property type="entry name" value="Helix-loop-helix DNA-binding domain"/>
    <property type="match status" value="1"/>
</dbReference>
<organism evidence="1 2">
    <name type="scientific">Paenibacillus oralis</name>
    <dbReference type="NCBI Taxonomy" id="2490856"/>
    <lineage>
        <taxon>Bacteria</taxon>
        <taxon>Bacillati</taxon>
        <taxon>Bacillota</taxon>
        <taxon>Bacilli</taxon>
        <taxon>Bacillales</taxon>
        <taxon>Paenibacillaceae</taxon>
        <taxon>Paenibacillus</taxon>
    </lineage>
</organism>
<accession>A0A3P3U8W2</accession>
<dbReference type="AlphaFoldDB" id="A0A3P3U8W2"/>
<protein>
    <submittedName>
        <fullName evidence="1">Aspartyl-phosphate phosphatase Spo0E family protein</fullName>
    </submittedName>
</protein>